<dbReference type="EMBL" id="CVRI01000066">
    <property type="protein sequence ID" value="CRL05895.1"/>
    <property type="molecule type" value="Genomic_DNA"/>
</dbReference>
<keyword evidence="2" id="KW-1185">Reference proteome</keyword>
<dbReference type="Proteomes" id="UP000183832">
    <property type="component" value="Unassembled WGS sequence"/>
</dbReference>
<gene>
    <name evidence="1" type="ORF">CLUMA_CG019254</name>
</gene>
<organism evidence="1 2">
    <name type="scientific">Clunio marinus</name>
    <dbReference type="NCBI Taxonomy" id="568069"/>
    <lineage>
        <taxon>Eukaryota</taxon>
        <taxon>Metazoa</taxon>
        <taxon>Ecdysozoa</taxon>
        <taxon>Arthropoda</taxon>
        <taxon>Hexapoda</taxon>
        <taxon>Insecta</taxon>
        <taxon>Pterygota</taxon>
        <taxon>Neoptera</taxon>
        <taxon>Endopterygota</taxon>
        <taxon>Diptera</taxon>
        <taxon>Nematocera</taxon>
        <taxon>Chironomoidea</taxon>
        <taxon>Chironomidae</taxon>
        <taxon>Clunio</taxon>
    </lineage>
</organism>
<sequence>MFANIFLEQTQNWQLTGFVFYSHRCVLKTYNMEQVVEYHFGNGIANERIKLLLTSKAKITKTMNSRIL</sequence>
<accession>A0A1J1J0H1</accession>
<proteinExistence type="predicted"/>
<name>A0A1J1J0H1_9DIPT</name>
<reference evidence="1 2" key="1">
    <citation type="submission" date="2015-04" db="EMBL/GenBank/DDBJ databases">
        <authorList>
            <person name="Syromyatnikov M.Y."/>
            <person name="Popov V.N."/>
        </authorList>
    </citation>
    <scope>NUCLEOTIDE SEQUENCE [LARGE SCALE GENOMIC DNA]</scope>
</reference>
<protein>
    <submittedName>
        <fullName evidence="1">CLUMA_CG019254, isoform A</fullName>
    </submittedName>
</protein>
<evidence type="ECO:0000313" key="1">
    <source>
        <dbReference type="EMBL" id="CRL05895.1"/>
    </source>
</evidence>
<dbReference type="AlphaFoldDB" id="A0A1J1J0H1"/>
<evidence type="ECO:0000313" key="2">
    <source>
        <dbReference type="Proteomes" id="UP000183832"/>
    </source>
</evidence>